<evidence type="ECO:0000256" key="3">
    <source>
        <dbReference type="ARBA" id="ARBA00022898"/>
    </source>
</evidence>
<keyword evidence="3 6" id="KW-0663">Pyridoxal phosphate</keyword>
<dbReference type="FunFam" id="3.40.640.10:FF:000005">
    <property type="entry name" value="Glycine dehydrogenase (decarboxylating), mitochondrial"/>
    <property type="match status" value="1"/>
</dbReference>
<evidence type="ECO:0000313" key="11">
    <source>
        <dbReference type="Proteomes" id="UP000324585"/>
    </source>
</evidence>
<dbReference type="EMBL" id="VRMN01000004">
    <property type="protein sequence ID" value="KAA8495054.1"/>
    <property type="molecule type" value="Genomic_DNA"/>
</dbReference>
<comment type="caution">
    <text evidence="10">The sequence shown here is derived from an EMBL/GenBank/DDBJ whole genome shotgun (WGS) entry which is preliminary data.</text>
</comment>
<evidence type="ECO:0000313" key="10">
    <source>
        <dbReference type="EMBL" id="KAA8495054.1"/>
    </source>
</evidence>
<dbReference type="GO" id="GO:0005960">
    <property type="term" value="C:glycine cleavage complex"/>
    <property type="evidence" value="ECO:0007669"/>
    <property type="project" value="TreeGrafter"/>
</dbReference>
<evidence type="ECO:0000259" key="8">
    <source>
        <dbReference type="Pfam" id="PF02347"/>
    </source>
</evidence>
<evidence type="ECO:0000256" key="5">
    <source>
        <dbReference type="ARBA" id="ARBA00049026"/>
    </source>
</evidence>
<proteinExistence type="inferred from homology"/>
<keyword evidence="11" id="KW-1185">Reference proteome</keyword>
<dbReference type="SUPFAM" id="SSF53383">
    <property type="entry name" value="PLP-dependent transferases"/>
    <property type="match status" value="2"/>
</dbReference>
<protein>
    <recommendedName>
        <fullName evidence="7">Glycine cleavage system P protein</fullName>
        <ecNumber evidence="7">1.4.4.2</ecNumber>
    </recommendedName>
</protein>
<dbReference type="HAMAP" id="MF_00711">
    <property type="entry name" value="GcvP"/>
    <property type="match status" value="1"/>
</dbReference>
<dbReference type="OMA" id="RNLICTC"/>
<comment type="subunit">
    <text evidence="7">The glycine cleavage system is composed of four proteins: P, T, L and H.</text>
</comment>
<organism evidence="10 11">
    <name type="scientific">Porphyridium purpureum</name>
    <name type="common">Red alga</name>
    <name type="synonym">Porphyridium cruentum</name>
    <dbReference type="NCBI Taxonomy" id="35688"/>
    <lineage>
        <taxon>Eukaryota</taxon>
        <taxon>Rhodophyta</taxon>
        <taxon>Bangiophyceae</taxon>
        <taxon>Porphyridiales</taxon>
        <taxon>Porphyridiaceae</taxon>
        <taxon>Porphyridium</taxon>
    </lineage>
</organism>
<reference evidence="11" key="1">
    <citation type="journal article" date="2019" name="Nat. Commun.">
        <title>Expansion of phycobilisome linker gene families in mesophilic red algae.</title>
        <authorList>
            <person name="Lee J."/>
            <person name="Kim D."/>
            <person name="Bhattacharya D."/>
            <person name="Yoon H.S."/>
        </authorList>
    </citation>
    <scope>NUCLEOTIDE SEQUENCE [LARGE SCALE GENOMIC DNA]</scope>
    <source>
        <strain evidence="11">CCMP 1328</strain>
    </source>
</reference>
<dbReference type="PANTHER" id="PTHR11773">
    <property type="entry name" value="GLYCINE DEHYDROGENASE, DECARBOXYLATING"/>
    <property type="match status" value="1"/>
</dbReference>
<gene>
    <name evidence="10" type="ORF">FVE85_3295</name>
</gene>
<dbReference type="NCBIfam" id="NF001696">
    <property type="entry name" value="PRK00451.1"/>
    <property type="match status" value="1"/>
</dbReference>
<accession>A0A5J4YWE2</accession>
<name>A0A5J4YWE2_PORPP</name>
<dbReference type="NCBIfam" id="TIGR00461">
    <property type="entry name" value="gcvP"/>
    <property type="match status" value="1"/>
</dbReference>
<comment type="subcellular location">
    <subcellularLocation>
        <location evidence="7">Mitochondrion</location>
    </subcellularLocation>
</comment>
<feature type="domain" description="Glycine cleavage system P-protein N-terminal" evidence="8">
    <location>
        <begin position="73"/>
        <end position="498"/>
    </location>
</feature>
<evidence type="ECO:0000256" key="4">
    <source>
        <dbReference type="ARBA" id="ARBA00023002"/>
    </source>
</evidence>
<comment type="cofactor">
    <cofactor evidence="1 6 7">
        <name>pyridoxal 5'-phosphate</name>
        <dbReference type="ChEBI" id="CHEBI:597326"/>
    </cofactor>
</comment>
<dbReference type="Gene3D" id="3.90.1150.10">
    <property type="entry name" value="Aspartate Aminotransferase, domain 1"/>
    <property type="match status" value="2"/>
</dbReference>
<feature type="domain" description="Glycine dehydrogenase C-terminal" evidence="9">
    <location>
        <begin position="844"/>
        <end position="965"/>
    </location>
</feature>
<dbReference type="EC" id="1.4.4.2" evidence="7"/>
<dbReference type="GO" id="GO:0005739">
    <property type="term" value="C:mitochondrion"/>
    <property type="evidence" value="ECO:0007669"/>
    <property type="project" value="UniProtKB-SubCell"/>
</dbReference>
<evidence type="ECO:0000256" key="7">
    <source>
        <dbReference type="RuleBase" id="RU364056"/>
    </source>
</evidence>
<comment type="catalytic activity">
    <reaction evidence="5 7">
        <text>N(6)-[(R)-lipoyl]-L-lysyl-[glycine-cleavage complex H protein] + glycine + H(+) = N(6)-[(R)-S(8)-aminomethyldihydrolipoyl]-L-lysyl-[glycine-cleavage complex H protein] + CO2</text>
        <dbReference type="Rhea" id="RHEA:24304"/>
        <dbReference type="Rhea" id="RHEA-COMP:10494"/>
        <dbReference type="Rhea" id="RHEA-COMP:10495"/>
        <dbReference type="ChEBI" id="CHEBI:15378"/>
        <dbReference type="ChEBI" id="CHEBI:16526"/>
        <dbReference type="ChEBI" id="CHEBI:57305"/>
        <dbReference type="ChEBI" id="CHEBI:83099"/>
        <dbReference type="ChEBI" id="CHEBI:83143"/>
        <dbReference type="EC" id="1.4.4.2"/>
    </reaction>
</comment>
<dbReference type="InterPro" id="IPR015422">
    <property type="entry name" value="PyrdxlP-dep_Trfase_small"/>
</dbReference>
<dbReference type="InterPro" id="IPR003437">
    <property type="entry name" value="GcvP"/>
</dbReference>
<evidence type="ECO:0000256" key="2">
    <source>
        <dbReference type="ARBA" id="ARBA00010756"/>
    </source>
</evidence>
<dbReference type="InterPro" id="IPR049315">
    <property type="entry name" value="GDC-P_N"/>
</dbReference>
<keyword evidence="7" id="KW-0809">Transit peptide</keyword>
<dbReference type="Gene3D" id="3.40.640.10">
    <property type="entry name" value="Type I PLP-dependent aspartate aminotransferase-like (Major domain)"/>
    <property type="match status" value="2"/>
</dbReference>
<dbReference type="InterPro" id="IPR015424">
    <property type="entry name" value="PyrdxlP-dep_Trfase"/>
</dbReference>
<dbReference type="Pfam" id="PF02347">
    <property type="entry name" value="GDC-P"/>
    <property type="match status" value="2"/>
</dbReference>
<dbReference type="Proteomes" id="UP000324585">
    <property type="component" value="Unassembled WGS sequence"/>
</dbReference>
<dbReference type="CDD" id="cd00613">
    <property type="entry name" value="GDC-P"/>
    <property type="match status" value="2"/>
</dbReference>
<dbReference type="NCBIfam" id="NF003346">
    <property type="entry name" value="PRK04366.1"/>
    <property type="match status" value="1"/>
</dbReference>
<feature type="modified residue" description="N6-(pyridoxal phosphate)lysine" evidence="6">
    <location>
        <position position="769"/>
    </location>
</feature>
<sequence>MAARLGLRRVAQSVHGWTWRAPALGHTLGLSGSGGSSSFAAASMAGGRTVVRMSFATAASEKVFARTDDFARRHNGSSTKNAVDDMLRTVGVSSFDQLIDETVPAAIRIHRSLGVGKALSESEALEKLESIMKKNSLLQNHIGMGYYGTRVPTTILRNILENPGWYTQYTPYQAESAQGRLESLLNFQTMVCDLTGMPIANASLLDEATAAAEAMSMSFDASRGKKKKFLVSDDVHPQSLAVIKTRAEGFGVEVISLHHSQFDYSGNDVCGVMMQYPATDGTVQDFSEQIKAAHAGGAKVVMASDLLALTLLKPPGELGADFVLGSAQRFGVPLGYGGPHAAFFATRDEFKRLMPGRIIGISRDAAGKPALRMALQTREQHIRRDKATSNICTAQALLANMAAMYGVYHGPEGLKKIATRTHQLAALFGKAASEMGYKVSAEAFFDTVKIDCGSSTEAGKLVAKCVEHGINVRPYGQHVTVAFDETHTKEQMAKLVGAFAAAAGKSAPSLDELAESVVDMVPFASSAFQRTSTFMTHRVFNSYHTEHELLRYLKRLENRDISLVHSMIPLGSCTMKLNSTSEMIPVTWPEVCMPHPFTPPEQLPGYAEFFADLEKDLADITGFHTVSLQPNSGAQGEYTGLSVIKKYHQSRGEGHRNICIIPTSAHGTNPATAAMLGMKIVPVGCDKVGNIDVRELRDKAEKHKNELAALMVTYPSTHGVFEESIKDVCQIIHDNGGQVYMDGANMNAQVGLCSPGEIGADVCHLNLHKTFCIPHGGGGPGMGPIGVAKQLAPFLPSHPVVPVVNSTAESAIGPVSAAPYGSSAILPISWMYIKMMGSEGLKEATEYAILNANYMAKRLEGAYPVLYKGAKGRSAHEFIIDLRPLKEKTGITETDVAKRMQDYGFHAPTMSWPVSGTLMIEPTESESKEELDRLCDTLLMIREEIRAVEDGRMDPVNNPLKHAPHTQSVVFSADWHKERAYSQELAAYPASWTKQSKFWPTTSRVDDVYGDRNLCACLGMDHYVEEEAKAAAA</sequence>
<evidence type="ECO:0000256" key="1">
    <source>
        <dbReference type="ARBA" id="ARBA00001933"/>
    </source>
</evidence>
<keyword evidence="7" id="KW-0496">Mitochondrion</keyword>
<dbReference type="GO" id="GO:0030170">
    <property type="term" value="F:pyridoxal phosphate binding"/>
    <property type="evidence" value="ECO:0007669"/>
    <property type="project" value="TreeGrafter"/>
</dbReference>
<dbReference type="Pfam" id="PF21478">
    <property type="entry name" value="GcvP2_C"/>
    <property type="match status" value="1"/>
</dbReference>
<dbReference type="InterPro" id="IPR015421">
    <property type="entry name" value="PyrdxlP-dep_Trfase_major"/>
</dbReference>
<dbReference type="GO" id="GO:0019464">
    <property type="term" value="P:glycine decarboxylation via glycine cleavage system"/>
    <property type="evidence" value="ECO:0007669"/>
    <property type="project" value="TreeGrafter"/>
</dbReference>
<dbReference type="OrthoDB" id="6537869at2759"/>
<evidence type="ECO:0000256" key="6">
    <source>
        <dbReference type="PIRSR" id="PIRSR603437-50"/>
    </source>
</evidence>
<dbReference type="InterPro" id="IPR020581">
    <property type="entry name" value="GDC_P"/>
</dbReference>
<dbReference type="FunFam" id="3.40.640.10:FF:000007">
    <property type="entry name" value="glycine dehydrogenase (Decarboxylating), mitochondrial"/>
    <property type="match status" value="1"/>
</dbReference>
<dbReference type="GO" id="GO:0009941">
    <property type="term" value="C:chloroplast envelope"/>
    <property type="evidence" value="ECO:0007669"/>
    <property type="project" value="TreeGrafter"/>
</dbReference>
<feature type="domain" description="Glycine cleavage system P-protein N-terminal" evidence="8">
    <location>
        <begin position="537"/>
        <end position="796"/>
    </location>
</feature>
<comment type="similarity">
    <text evidence="2 7">Belongs to the GcvP family.</text>
</comment>
<dbReference type="PANTHER" id="PTHR11773:SF1">
    <property type="entry name" value="GLYCINE DEHYDROGENASE (DECARBOXYLATING), MITOCHONDRIAL"/>
    <property type="match status" value="1"/>
</dbReference>
<keyword evidence="4 7" id="KW-0560">Oxidoreductase</keyword>
<dbReference type="FunFam" id="3.90.1150.10:FF:000007">
    <property type="entry name" value="Glycine dehydrogenase (decarboxylating), mitochondrial"/>
    <property type="match status" value="1"/>
</dbReference>
<dbReference type="InterPro" id="IPR049316">
    <property type="entry name" value="GDC-P_C"/>
</dbReference>
<dbReference type="GO" id="GO:0004375">
    <property type="term" value="F:glycine dehydrogenase (decarboxylating) activity"/>
    <property type="evidence" value="ECO:0007669"/>
    <property type="project" value="UniProtKB-UniRule"/>
</dbReference>
<dbReference type="GO" id="GO:0016594">
    <property type="term" value="F:glycine binding"/>
    <property type="evidence" value="ECO:0007669"/>
    <property type="project" value="TreeGrafter"/>
</dbReference>
<comment type="function">
    <text evidence="7">The glycine cleavage system catalyzes the degradation of glycine.</text>
</comment>
<evidence type="ECO:0000259" key="9">
    <source>
        <dbReference type="Pfam" id="PF21478"/>
    </source>
</evidence>
<dbReference type="AlphaFoldDB" id="A0A5J4YWE2"/>